<sequence>MCRNCVPSADPPYPSKTEIAQNLHNAAQARIIAILKDEYERSGAVWKFKLDIAPADPSPGGPRMEAHIDSKEQAALAGPIFDAMMESLKEFSGNGGWWVMQCRYKLHRQDTVNKGEAVKEEEEGSEGVTEDEEAVKVEEEDTTPEPAAPAPSRVATPAPASTRPAVSESALISRALKAALALSSDDESFSVRCSTTPCSPEATSAKRTIIYPSDFAYLGSSISDAVKTATKGMGSQDLVMEVIEKKLPLVEEWAESAEPEVLDNAQPLESEEEKLAQMLEGVLRERGIEGWRVNLVPITNGVHPEWPASVEEAKIAWECDCPAQWGPEGVEECFHEQYWKEGRCGCVYCDWDEETDWVLCDFCGQCPCECEWDEGQYDQVDAEEPELAPERPSGW</sequence>
<evidence type="ECO:0000313" key="3">
    <source>
        <dbReference type="Proteomes" id="UP000326924"/>
    </source>
</evidence>
<reference evidence="2 3" key="1">
    <citation type="submission" date="2019-09" db="EMBL/GenBank/DDBJ databases">
        <title>Draft genome of the ectomycorrhizal ascomycete Sphaerosporella brunnea.</title>
        <authorList>
            <consortium name="DOE Joint Genome Institute"/>
            <person name="Benucci G.M."/>
            <person name="Marozzi G."/>
            <person name="Antonielli L."/>
            <person name="Sanchez S."/>
            <person name="Marco P."/>
            <person name="Wang X."/>
            <person name="Falini L.B."/>
            <person name="Barry K."/>
            <person name="Haridas S."/>
            <person name="Lipzen A."/>
            <person name="Labutti K."/>
            <person name="Grigoriev I.V."/>
            <person name="Murat C."/>
            <person name="Martin F."/>
            <person name="Albertini E."/>
            <person name="Donnini D."/>
            <person name="Bonito G."/>
        </authorList>
    </citation>
    <scope>NUCLEOTIDE SEQUENCE [LARGE SCALE GENOMIC DNA]</scope>
    <source>
        <strain evidence="2 3">Sb_GMNB300</strain>
    </source>
</reference>
<comment type="caution">
    <text evidence="2">The sequence shown here is derived from an EMBL/GenBank/DDBJ whole genome shotgun (WGS) entry which is preliminary data.</text>
</comment>
<name>A0A5J5ENT7_9PEZI</name>
<dbReference type="InParanoid" id="A0A5J5ENT7"/>
<organism evidence="2 3">
    <name type="scientific">Sphaerosporella brunnea</name>
    <dbReference type="NCBI Taxonomy" id="1250544"/>
    <lineage>
        <taxon>Eukaryota</taxon>
        <taxon>Fungi</taxon>
        <taxon>Dikarya</taxon>
        <taxon>Ascomycota</taxon>
        <taxon>Pezizomycotina</taxon>
        <taxon>Pezizomycetes</taxon>
        <taxon>Pezizales</taxon>
        <taxon>Pyronemataceae</taxon>
        <taxon>Sphaerosporella</taxon>
    </lineage>
</organism>
<dbReference type="AlphaFoldDB" id="A0A5J5ENT7"/>
<accession>A0A5J5ENT7</accession>
<feature type="region of interest" description="Disordered" evidence="1">
    <location>
        <begin position="113"/>
        <end position="165"/>
    </location>
</feature>
<feature type="compositionally biased region" description="Acidic residues" evidence="1">
    <location>
        <begin position="119"/>
        <end position="143"/>
    </location>
</feature>
<dbReference type="EMBL" id="VXIS01000172">
    <property type="protein sequence ID" value="KAA8899148.1"/>
    <property type="molecule type" value="Genomic_DNA"/>
</dbReference>
<keyword evidence="3" id="KW-1185">Reference proteome</keyword>
<dbReference type="Proteomes" id="UP000326924">
    <property type="component" value="Unassembled WGS sequence"/>
</dbReference>
<proteinExistence type="predicted"/>
<gene>
    <name evidence="2" type="ORF">FN846DRAFT_909763</name>
</gene>
<evidence type="ECO:0000313" key="2">
    <source>
        <dbReference type="EMBL" id="KAA8899148.1"/>
    </source>
</evidence>
<evidence type="ECO:0000256" key="1">
    <source>
        <dbReference type="SAM" id="MobiDB-lite"/>
    </source>
</evidence>
<protein>
    <submittedName>
        <fullName evidence="2">Uncharacterized protein</fullName>
    </submittedName>
</protein>